<keyword evidence="3" id="KW-1185">Reference proteome</keyword>
<protein>
    <submittedName>
        <fullName evidence="2">Uncharacterized protein</fullName>
    </submittedName>
</protein>
<proteinExistence type="predicted"/>
<feature type="region of interest" description="Disordered" evidence="1">
    <location>
        <begin position="1"/>
        <end position="26"/>
    </location>
</feature>
<accession>A0AAD2CFS9</accession>
<comment type="caution">
    <text evidence="2">The sequence shown here is derived from an EMBL/GenBank/DDBJ whole genome shotgun (WGS) entry which is preliminary data.</text>
</comment>
<evidence type="ECO:0000313" key="3">
    <source>
        <dbReference type="Proteomes" id="UP001295423"/>
    </source>
</evidence>
<name>A0AAD2CFS9_9STRA</name>
<feature type="compositionally biased region" description="Low complexity" evidence="1">
    <location>
        <begin position="115"/>
        <end position="124"/>
    </location>
</feature>
<evidence type="ECO:0000256" key="1">
    <source>
        <dbReference type="SAM" id="MobiDB-lite"/>
    </source>
</evidence>
<dbReference type="EMBL" id="CAKOGP040000114">
    <property type="protein sequence ID" value="CAJ1931010.1"/>
    <property type="molecule type" value="Genomic_DNA"/>
</dbReference>
<dbReference type="AlphaFoldDB" id="A0AAD2CFS9"/>
<gene>
    <name evidence="2" type="ORF">CYCCA115_LOCUS2197</name>
</gene>
<dbReference type="Proteomes" id="UP001295423">
    <property type="component" value="Unassembled WGS sequence"/>
</dbReference>
<organism evidence="2 3">
    <name type="scientific">Cylindrotheca closterium</name>
    <dbReference type="NCBI Taxonomy" id="2856"/>
    <lineage>
        <taxon>Eukaryota</taxon>
        <taxon>Sar</taxon>
        <taxon>Stramenopiles</taxon>
        <taxon>Ochrophyta</taxon>
        <taxon>Bacillariophyta</taxon>
        <taxon>Bacillariophyceae</taxon>
        <taxon>Bacillariophycidae</taxon>
        <taxon>Bacillariales</taxon>
        <taxon>Bacillariaceae</taxon>
        <taxon>Cylindrotheca</taxon>
    </lineage>
</organism>
<feature type="region of interest" description="Disordered" evidence="1">
    <location>
        <begin position="114"/>
        <end position="135"/>
    </location>
</feature>
<reference evidence="2" key="1">
    <citation type="submission" date="2023-08" db="EMBL/GenBank/DDBJ databases">
        <authorList>
            <person name="Audoor S."/>
            <person name="Bilcke G."/>
        </authorList>
    </citation>
    <scope>NUCLEOTIDE SEQUENCE</scope>
</reference>
<sequence>MSRTMSSLRACRQSRKPQPCFNSSASTSTRILMEAMNPQQIKITEGKQIRRITNQFQPTSSHHAHQQLIPRSFHSYSYSYSSLKPSPTSSTPLSRMNLESAASAIIIPKRIVLPSSSSSSSSSSRHNDDRCSYINPWDTSDESTLPPIDYDIRLDRQTRFLLQLLKEKRMHGLRNPRFHRKSVPETLTTEKCHYWLQQLAATTAAATESNNNVGISTLSDQCWQRAERARLILEHMEAIADDFRQSCHRRNQRQDDAEAATWHMNGMHRENRSSLSPLTESSRTLPLPTSETYMLVLKLYATKYLHGEVSVPETCRAIVERMQQNALVTFDADVKEGEEDGQITGKTSQKTANQGHIVSSLSPVPTTQHWNQVIIAWANSMDPKRPIHAAQIAHALDEQGMADASTFSHALRACVSLDSRQQVATPEFIQLALPVAQKLQNGLLARQLQNREDPKKVPLEAFHIVHLLRVARNLLPSRKEQQELRNEMIRNTWQMATSLQKINVHVVQELLQVASPGLVHELIQSEKGDAKSISAEIMKDPLQLIQVLPTEWIDHSTPDQDPYQW</sequence>
<evidence type="ECO:0000313" key="2">
    <source>
        <dbReference type="EMBL" id="CAJ1931010.1"/>
    </source>
</evidence>